<dbReference type="GO" id="GO:0005737">
    <property type="term" value="C:cytoplasm"/>
    <property type="evidence" value="ECO:0007669"/>
    <property type="project" value="UniProtKB-SubCell"/>
</dbReference>
<dbReference type="PANTHER" id="PTHR30098">
    <property type="entry name" value="LEUCYL/PHENYLALANYL-TRNA--PROTEIN TRANSFERASE"/>
    <property type="match status" value="1"/>
</dbReference>
<dbReference type="GO" id="GO:0008914">
    <property type="term" value="F:leucyl-tRNA--protein transferase activity"/>
    <property type="evidence" value="ECO:0007669"/>
    <property type="project" value="UniProtKB-UniRule"/>
</dbReference>
<evidence type="ECO:0000313" key="16">
    <source>
        <dbReference type="EMBL" id="RCS59755.1"/>
    </source>
</evidence>
<dbReference type="InterPro" id="IPR016181">
    <property type="entry name" value="Acyl_CoA_acyltransferase"/>
</dbReference>
<evidence type="ECO:0000256" key="8">
    <source>
        <dbReference type="ARBA" id="ARBA00054043"/>
    </source>
</evidence>
<dbReference type="GO" id="GO:0030163">
    <property type="term" value="P:protein catabolic process"/>
    <property type="evidence" value="ECO:0007669"/>
    <property type="project" value="UniProtKB-UniRule"/>
</dbReference>
<protein>
    <recommendedName>
        <fullName evidence="11 15">Leucyl/phenylalanyl-tRNA--protein transferase</fullName>
        <ecNumber evidence="10 15">2.3.2.6</ecNumber>
    </recommendedName>
    <alternativeName>
        <fullName evidence="12 15">L/F-transferase</fullName>
    </alternativeName>
    <alternativeName>
        <fullName evidence="13 15">Leucyltransferase</fullName>
    </alternativeName>
    <alternativeName>
        <fullName evidence="14 15">Phenyalanyltransferase</fullName>
    </alternativeName>
</protein>
<evidence type="ECO:0000256" key="3">
    <source>
        <dbReference type="ARBA" id="ARBA00022679"/>
    </source>
</evidence>
<dbReference type="Proteomes" id="UP000252357">
    <property type="component" value="Unassembled WGS sequence"/>
</dbReference>
<sequence length="245" mass="27217">MLPWLDTHTPFPPIERALKEPSGLLAAGADLSVPRLLNAYQHGIFPWYSEGEPILWWSTEPRMVLRCADFRCHRSLRKTLEKVSLDPAWEIRCDTAFAEVIQACSEQHRAGQSGTWIVPEMVAAYSALHHAGHAHSVETWHEGKLVSGLYGVAIGRMFYGESMFTRVTDGSKIALAALVAFLRTQDCALIDCQQQTRHLASLGAAPICRAAFKAYLASSTVQPEMDWQNAAKHSNLKAMLTVFTP</sequence>
<accession>A0A368L7V6</accession>
<dbReference type="HAMAP" id="MF_00688">
    <property type="entry name" value="Leu_Phe_trans"/>
    <property type="match status" value="1"/>
</dbReference>
<comment type="similarity">
    <text evidence="9 15">Belongs to the L/F-transferase family.</text>
</comment>
<keyword evidence="3 15" id="KW-0808">Transferase</keyword>
<dbReference type="EMBL" id="QPGB01000001">
    <property type="protein sequence ID" value="RCS59755.1"/>
    <property type="molecule type" value="Genomic_DNA"/>
</dbReference>
<evidence type="ECO:0000256" key="11">
    <source>
        <dbReference type="ARBA" id="ARBA00074372"/>
    </source>
</evidence>
<evidence type="ECO:0000313" key="17">
    <source>
        <dbReference type="Proteomes" id="UP000252357"/>
    </source>
</evidence>
<evidence type="ECO:0000256" key="13">
    <source>
        <dbReference type="ARBA" id="ARBA00077165"/>
    </source>
</evidence>
<dbReference type="PANTHER" id="PTHR30098:SF2">
    <property type="entry name" value="LEUCYL_PHENYLALANYL-TRNA--PROTEIN TRANSFERASE"/>
    <property type="match status" value="1"/>
</dbReference>
<evidence type="ECO:0000256" key="6">
    <source>
        <dbReference type="ARBA" id="ARBA00050652"/>
    </source>
</evidence>
<dbReference type="Gene3D" id="3.30.70.3550">
    <property type="entry name" value="Leucyl/phenylalanyl-tRNA-protein transferase, N-terminal domain"/>
    <property type="match status" value="1"/>
</dbReference>
<dbReference type="FunFam" id="3.30.70.3550:FF:000001">
    <property type="entry name" value="Leucyl/phenylalanyl-tRNA--protein transferase"/>
    <property type="match status" value="1"/>
</dbReference>
<gene>
    <name evidence="15" type="primary">aat</name>
    <name evidence="16" type="ORF">DU000_03355</name>
</gene>
<evidence type="ECO:0000256" key="14">
    <source>
        <dbReference type="ARBA" id="ARBA00083640"/>
    </source>
</evidence>
<dbReference type="InterPro" id="IPR042221">
    <property type="entry name" value="Leu/Phe-tRNA_Trfase_N"/>
</dbReference>
<proteinExistence type="inferred from homology"/>
<evidence type="ECO:0000256" key="10">
    <source>
        <dbReference type="ARBA" id="ARBA00066767"/>
    </source>
</evidence>
<dbReference type="InterPro" id="IPR004616">
    <property type="entry name" value="Leu/Phe-tRNA_Trfase"/>
</dbReference>
<evidence type="ECO:0000256" key="5">
    <source>
        <dbReference type="ARBA" id="ARBA00050607"/>
    </source>
</evidence>
<dbReference type="SUPFAM" id="SSF55729">
    <property type="entry name" value="Acyl-CoA N-acyltransferases (Nat)"/>
    <property type="match status" value="1"/>
</dbReference>
<keyword evidence="2 15" id="KW-0963">Cytoplasm</keyword>
<dbReference type="AlphaFoldDB" id="A0A368L7V6"/>
<keyword evidence="17" id="KW-1185">Reference proteome</keyword>
<comment type="catalytic activity">
    <reaction evidence="5 15">
        <text>L-phenylalanyl-tRNA(Phe) + an N-terminal L-alpha-aminoacyl-[protein] = an N-terminal L-phenylalanyl-L-alpha-aminoacyl-[protein] + tRNA(Phe)</text>
        <dbReference type="Rhea" id="RHEA:43632"/>
        <dbReference type="Rhea" id="RHEA-COMP:9668"/>
        <dbReference type="Rhea" id="RHEA-COMP:9699"/>
        <dbReference type="Rhea" id="RHEA-COMP:10636"/>
        <dbReference type="Rhea" id="RHEA-COMP:10637"/>
        <dbReference type="ChEBI" id="CHEBI:78442"/>
        <dbReference type="ChEBI" id="CHEBI:78531"/>
        <dbReference type="ChEBI" id="CHEBI:78597"/>
        <dbReference type="ChEBI" id="CHEBI:83561"/>
        <dbReference type="EC" id="2.3.2.6"/>
    </reaction>
</comment>
<evidence type="ECO:0000256" key="4">
    <source>
        <dbReference type="ARBA" id="ARBA00023315"/>
    </source>
</evidence>
<comment type="function">
    <text evidence="8 15">Functions in the N-end rule pathway of protein degradation where it conjugates Leu, Phe and, less efficiently, Met from aminoacyl-tRNAs to the N-termini of proteins containing an N-terminal arginine or lysine.</text>
</comment>
<evidence type="ECO:0000256" key="9">
    <source>
        <dbReference type="ARBA" id="ARBA00061535"/>
    </source>
</evidence>
<dbReference type="Gene3D" id="3.40.630.70">
    <property type="entry name" value="Leucyl/phenylalanyl-tRNA-protein transferase, C-terminal domain"/>
    <property type="match status" value="1"/>
</dbReference>
<dbReference type="OrthoDB" id="9790282at2"/>
<organism evidence="16 17">
    <name type="scientific">Parvibium lacunae</name>
    <dbReference type="NCBI Taxonomy" id="1888893"/>
    <lineage>
        <taxon>Bacteria</taxon>
        <taxon>Pseudomonadati</taxon>
        <taxon>Pseudomonadota</taxon>
        <taxon>Betaproteobacteria</taxon>
        <taxon>Burkholderiales</taxon>
        <taxon>Alcaligenaceae</taxon>
        <taxon>Parvibium</taxon>
    </lineage>
</organism>
<evidence type="ECO:0000256" key="12">
    <source>
        <dbReference type="ARBA" id="ARBA00077136"/>
    </source>
</evidence>
<comment type="catalytic activity">
    <reaction evidence="7 15">
        <text>N-terminal L-lysyl-[protein] + L-leucyl-tRNA(Leu) = N-terminal L-leucyl-L-lysyl-[protein] + tRNA(Leu) + H(+)</text>
        <dbReference type="Rhea" id="RHEA:12340"/>
        <dbReference type="Rhea" id="RHEA-COMP:9613"/>
        <dbReference type="Rhea" id="RHEA-COMP:9622"/>
        <dbReference type="Rhea" id="RHEA-COMP:12670"/>
        <dbReference type="Rhea" id="RHEA-COMP:12671"/>
        <dbReference type="ChEBI" id="CHEBI:15378"/>
        <dbReference type="ChEBI" id="CHEBI:65249"/>
        <dbReference type="ChEBI" id="CHEBI:78442"/>
        <dbReference type="ChEBI" id="CHEBI:78494"/>
        <dbReference type="ChEBI" id="CHEBI:133043"/>
        <dbReference type="EC" id="2.3.2.6"/>
    </reaction>
</comment>
<dbReference type="Pfam" id="PF03588">
    <property type="entry name" value="Leu_Phe_trans"/>
    <property type="match status" value="1"/>
</dbReference>
<dbReference type="NCBIfam" id="TIGR00667">
    <property type="entry name" value="aat"/>
    <property type="match status" value="1"/>
</dbReference>
<evidence type="ECO:0000256" key="1">
    <source>
        <dbReference type="ARBA" id="ARBA00004496"/>
    </source>
</evidence>
<reference evidence="16 17" key="1">
    <citation type="journal article" date="2018" name="Int. J. Syst. Evol. Microbiol.">
        <title>Parvibium lacunae gen. nov., sp. nov., a new member of the family Alcaligenaceae isolated from a freshwater pond.</title>
        <authorList>
            <person name="Chen W.M."/>
            <person name="Xie P.B."/>
            <person name="Hsu M.Y."/>
            <person name="Sheu S.Y."/>
        </authorList>
    </citation>
    <scope>NUCLEOTIDE SEQUENCE [LARGE SCALE GENOMIC DNA]</scope>
    <source>
        <strain evidence="16 17">KMB9</strain>
    </source>
</reference>
<dbReference type="InterPro" id="IPR042203">
    <property type="entry name" value="Leu/Phe-tRNA_Trfase_C"/>
</dbReference>
<evidence type="ECO:0000256" key="15">
    <source>
        <dbReference type="HAMAP-Rule" id="MF_00688"/>
    </source>
</evidence>
<dbReference type="RefSeq" id="WP_114401903.1">
    <property type="nucleotide sequence ID" value="NZ_QPGB01000001.1"/>
</dbReference>
<evidence type="ECO:0000256" key="2">
    <source>
        <dbReference type="ARBA" id="ARBA00022490"/>
    </source>
</evidence>
<keyword evidence="4 15" id="KW-0012">Acyltransferase</keyword>
<dbReference type="EC" id="2.3.2.6" evidence="10 15"/>
<name>A0A368L7V6_9BURK</name>
<comment type="subcellular location">
    <subcellularLocation>
        <location evidence="1 15">Cytoplasm</location>
    </subcellularLocation>
</comment>
<evidence type="ECO:0000256" key="7">
    <source>
        <dbReference type="ARBA" id="ARBA00051538"/>
    </source>
</evidence>
<comment type="caution">
    <text evidence="16">The sequence shown here is derived from an EMBL/GenBank/DDBJ whole genome shotgun (WGS) entry which is preliminary data.</text>
</comment>
<comment type="catalytic activity">
    <reaction evidence="6 15">
        <text>N-terminal L-arginyl-[protein] + L-leucyl-tRNA(Leu) = N-terminal L-leucyl-L-arginyl-[protein] + tRNA(Leu) + H(+)</text>
        <dbReference type="Rhea" id="RHEA:50416"/>
        <dbReference type="Rhea" id="RHEA-COMP:9613"/>
        <dbReference type="Rhea" id="RHEA-COMP:9622"/>
        <dbReference type="Rhea" id="RHEA-COMP:12672"/>
        <dbReference type="Rhea" id="RHEA-COMP:12673"/>
        <dbReference type="ChEBI" id="CHEBI:15378"/>
        <dbReference type="ChEBI" id="CHEBI:64719"/>
        <dbReference type="ChEBI" id="CHEBI:78442"/>
        <dbReference type="ChEBI" id="CHEBI:78494"/>
        <dbReference type="ChEBI" id="CHEBI:133044"/>
        <dbReference type="EC" id="2.3.2.6"/>
    </reaction>
</comment>